<evidence type="ECO:0000256" key="2">
    <source>
        <dbReference type="SAM" id="SignalP"/>
    </source>
</evidence>
<feature type="signal peptide" evidence="2">
    <location>
        <begin position="1"/>
        <end position="21"/>
    </location>
</feature>
<reference evidence="4" key="2">
    <citation type="submission" date="2020-10" db="UniProtKB">
        <authorList>
            <consortium name="WormBaseParasite"/>
        </authorList>
    </citation>
    <scope>IDENTIFICATION</scope>
</reference>
<dbReference type="WBParaSite" id="Pan_g16060.t1">
    <property type="protein sequence ID" value="Pan_g16060.t1"/>
    <property type="gene ID" value="Pan_g16060"/>
</dbReference>
<keyword evidence="2" id="KW-0732">Signal</keyword>
<keyword evidence="1" id="KW-0472">Membrane</keyword>
<feature type="transmembrane region" description="Helical" evidence="1">
    <location>
        <begin position="110"/>
        <end position="133"/>
    </location>
</feature>
<evidence type="ECO:0000313" key="3">
    <source>
        <dbReference type="Proteomes" id="UP000492821"/>
    </source>
</evidence>
<accession>A0A7E4V364</accession>
<keyword evidence="1" id="KW-0812">Transmembrane</keyword>
<name>A0A7E4V364_PANRE</name>
<evidence type="ECO:0000313" key="4">
    <source>
        <dbReference type="WBParaSite" id="Pan_g16060.t1"/>
    </source>
</evidence>
<sequence>MRVSRILGSWGLLVILAFVVSTNCELATNTTNIATDTTNLTTEGPSNLIKAYERYLVPVGNYFKTVFKSAKDEHTNGTTTEKIEEKKKFRFFGHIDTVITHVKNGTPLGYLYGFTMVIIAISVVFCICCLCCCCPCFRCCPSFDCCCPRHSRRSRRSSRRDYSPRTPISDTPKNV</sequence>
<feature type="chain" id="PRO_5028856841" evidence="2">
    <location>
        <begin position="22"/>
        <end position="175"/>
    </location>
</feature>
<keyword evidence="1" id="KW-1133">Transmembrane helix</keyword>
<dbReference type="Proteomes" id="UP000492821">
    <property type="component" value="Unassembled WGS sequence"/>
</dbReference>
<evidence type="ECO:0000256" key="1">
    <source>
        <dbReference type="SAM" id="Phobius"/>
    </source>
</evidence>
<proteinExistence type="predicted"/>
<protein>
    <submittedName>
        <fullName evidence="4">Cysteine string protein</fullName>
    </submittedName>
</protein>
<keyword evidence="3" id="KW-1185">Reference proteome</keyword>
<dbReference type="AlphaFoldDB" id="A0A7E4V364"/>
<organism evidence="3 4">
    <name type="scientific">Panagrellus redivivus</name>
    <name type="common">Microworm</name>
    <dbReference type="NCBI Taxonomy" id="6233"/>
    <lineage>
        <taxon>Eukaryota</taxon>
        <taxon>Metazoa</taxon>
        <taxon>Ecdysozoa</taxon>
        <taxon>Nematoda</taxon>
        <taxon>Chromadorea</taxon>
        <taxon>Rhabditida</taxon>
        <taxon>Tylenchina</taxon>
        <taxon>Panagrolaimomorpha</taxon>
        <taxon>Panagrolaimoidea</taxon>
        <taxon>Panagrolaimidae</taxon>
        <taxon>Panagrellus</taxon>
    </lineage>
</organism>
<reference evidence="3" key="1">
    <citation type="journal article" date="2013" name="Genetics">
        <title>The draft genome and transcriptome of Panagrellus redivivus are shaped by the harsh demands of a free-living lifestyle.</title>
        <authorList>
            <person name="Srinivasan J."/>
            <person name="Dillman A.R."/>
            <person name="Macchietto M.G."/>
            <person name="Heikkinen L."/>
            <person name="Lakso M."/>
            <person name="Fracchia K.M."/>
            <person name="Antoshechkin I."/>
            <person name="Mortazavi A."/>
            <person name="Wong G."/>
            <person name="Sternberg P.W."/>
        </authorList>
    </citation>
    <scope>NUCLEOTIDE SEQUENCE [LARGE SCALE GENOMIC DNA]</scope>
    <source>
        <strain evidence="3">MT8872</strain>
    </source>
</reference>